<proteinExistence type="inferred from homology"/>
<dbReference type="GO" id="GO:0007030">
    <property type="term" value="P:Golgi organization"/>
    <property type="evidence" value="ECO:0007669"/>
    <property type="project" value="TreeGrafter"/>
</dbReference>
<accession>A0AAE0KUI0</accession>
<keyword evidence="6" id="KW-0333">Golgi apparatus</keyword>
<dbReference type="GO" id="GO:0000139">
    <property type="term" value="C:Golgi membrane"/>
    <property type="evidence" value="ECO:0007669"/>
    <property type="project" value="UniProtKB-SubCell"/>
</dbReference>
<dbReference type="Proteomes" id="UP001190700">
    <property type="component" value="Unassembled WGS sequence"/>
</dbReference>
<evidence type="ECO:0000256" key="9">
    <source>
        <dbReference type="SAM" id="MobiDB-lite"/>
    </source>
</evidence>
<dbReference type="GO" id="GO:0006890">
    <property type="term" value="P:retrograde vesicle-mediated transport, Golgi to endoplasmic reticulum"/>
    <property type="evidence" value="ECO:0007669"/>
    <property type="project" value="TreeGrafter"/>
</dbReference>
<keyword evidence="11" id="KW-1185">Reference proteome</keyword>
<comment type="similarity">
    <text evidence="2">Belongs to the COG7 family.</text>
</comment>
<protein>
    <recommendedName>
        <fullName evidence="3">Conserved oligomeric Golgi complex subunit 7</fullName>
    </recommendedName>
    <alternativeName>
        <fullName evidence="8">Component of oligomeric Golgi complex 7</fullName>
    </alternativeName>
</protein>
<evidence type="ECO:0000256" key="3">
    <source>
        <dbReference type="ARBA" id="ARBA00020984"/>
    </source>
</evidence>
<evidence type="ECO:0000256" key="8">
    <source>
        <dbReference type="ARBA" id="ARBA00031345"/>
    </source>
</evidence>
<dbReference type="PANTHER" id="PTHR21443:SF0">
    <property type="entry name" value="CONSERVED OLIGOMERIC GOLGI COMPLEX SUBUNIT 7"/>
    <property type="match status" value="1"/>
</dbReference>
<evidence type="ECO:0000256" key="4">
    <source>
        <dbReference type="ARBA" id="ARBA00022448"/>
    </source>
</evidence>
<feature type="compositionally biased region" description="Polar residues" evidence="9">
    <location>
        <begin position="478"/>
        <end position="497"/>
    </location>
</feature>
<evidence type="ECO:0000256" key="1">
    <source>
        <dbReference type="ARBA" id="ARBA00004395"/>
    </source>
</evidence>
<evidence type="ECO:0000256" key="6">
    <source>
        <dbReference type="ARBA" id="ARBA00023034"/>
    </source>
</evidence>
<dbReference type="InterPro" id="IPR019335">
    <property type="entry name" value="COG7"/>
</dbReference>
<keyword evidence="7" id="KW-0472">Membrane</keyword>
<dbReference type="Pfam" id="PF10191">
    <property type="entry name" value="COG7"/>
    <property type="match status" value="1"/>
</dbReference>
<comment type="caution">
    <text evidence="10">The sequence shown here is derived from an EMBL/GenBank/DDBJ whole genome shotgun (WGS) entry which is preliminary data.</text>
</comment>
<evidence type="ECO:0000313" key="10">
    <source>
        <dbReference type="EMBL" id="KAK3261243.1"/>
    </source>
</evidence>
<evidence type="ECO:0000256" key="2">
    <source>
        <dbReference type="ARBA" id="ARBA00005831"/>
    </source>
</evidence>
<dbReference type="EMBL" id="LGRX02017049">
    <property type="protein sequence ID" value="KAK3261243.1"/>
    <property type="molecule type" value="Genomic_DNA"/>
</dbReference>
<gene>
    <name evidence="10" type="ORF">CYMTET_29841</name>
</gene>
<reference evidence="10 11" key="1">
    <citation type="journal article" date="2015" name="Genome Biol. Evol.">
        <title>Comparative Genomics of a Bacterivorous Green Alga Reveals Evolutionary Causalities and Consequences of Phago-Mixotrophic Mode of Nutrition.</title>
        <authorList>
            <person name="Burns J.A."/>
            <person name="Paasch A."/>
            <person name="Narechania A."/>
            <person name="Kim E."/>
        </authorList>
    </citation>
    <scope>NUCLEOTIDE SEQUENCE [LARGE SCALE GENOMIC DNA]</scope>
    <source>
        <strain evidence="10 11">PLY_AMNH</strain>
    </source>
</reference>
<organism evidence="10 11">
    <name type="scientific">Cymbomonas tetramitiformis</name>
    <dbReference type="NCBI Taxonomy" id="36881"/>
    <lineage>
        <taxon>Eukaryota</taxon>
        <taxon>Viridiplantae</taxon>
        <taxon>Chlorophyta</taxon>
        <taxon>Pyramimonadophyceae</taxon>
        <taxon>Pyramimonadales</taxon>
        <taxon>Pyramimonadaceae</taxon>
        <taxon>Cymbomonas</taxon>
    </lineage>
</organism>
<dbReference type="GO" id="GO:0006886">
    <property type="term" value="P:intracellular protein transport"/>
    <property type="evidence" value="ECO:0007669"/>
    <property type="project" value="InterPro"/>
</dbReference>
<comment type="subcellular location">
    <subcellularLocation>
        <location evidence="1">Golgi apparatus membrane</location>
        <topology evidence="1">Peripheral membrane protein</topology>
    </subcellularLocation>
</comment>
<evidence type="ECO:0000256" key="5">
    <source>
        <dbReference type="ARBA" id="ARBA00022927"/>
    </source>
</evidence>
<dbReference type="PANTHER" id="PTHR21443">
    <property type="entry name" value="CONSERVED OLIGOMERIC GOLGI COMPLEX COMPONENT 7"/>
    <property type="match status" value="1"/>
</dbReference>
<dbReference type="AlphaFoldDB" id="A0AAE0KUI0"/>
<dbReference type="GO" id="GO:0017119">
    <property type="term" value="C:Golgi transport complex"/>
    <property type="evidence" value="ECO:0007669"/>
    <property type="project" value="InterPro"/>
</dbReference>
<sequence length="795" mass="86326">MSVVDLTSFSDKAFNAKDWLNNACSVLPPEDSMEKYLAELEMKLQLLAEDISMSLEDQSTQAMQRIPRAISEISRVKEDGTKLQSSVVSIVQTLSDSEKTSAKSVHLLSSVDVVKRRMESARDTLKEAAGLAELMESVEEVFAGKDLKLMANTLARMRRGLQVVGAVPEFKHGRDRVAALEERLENVVAPALNEALTSHNSDKARELRNILVAIGRYSAVERQYVSCRVTPLIALWEQYDGAGMGNSASFVEWLPSFYDAILLQLDQEVRWSGTVFPEHHAQLLVQLEITLLEKTNDTYKARLRDGIAEAQAAAVSVGDGNVALAAAEASGGALGALLGAHNSTAFFARSLREMLLAVSTPGRDVQRILTLAYSPFEEHKQKYGDLERRQLAAEVASYDLTPGSDLDEVVHRMTAAVSGIASILEVAVERCLTFTCGTEVEALLRALDDVALQFITSLTALLRSVRGLCKLEEEEASTRQSSQAESEDGITTTSSGLQDATEHVQGALQLLAVSSALLAQLGMFEATLRDTLVQLDKRIGELLPLVETAEGEGILVAEVSGMEAAYVRLASTPDKARRLLSLLEQTRDARFHALPRATPRATSFQDQVHSLVYDVLISKVRVHLHELASHPEWAEAAANGSAFELPSFAAYPKENVTAVGEYLLTLPQQLEVLSGNSGGDGREGEEAAEDLAFFASTWLTKVTTGTAEAYLEELLRIPHLSQKGAQQAAADLEYLCNVYAALGEMVPPPLATFMRCSMVTVADFTKLVQAEASELDAKVVSAVAAMRGIELEASE</sequence>
<keyword evidence="4" id="KW-0813">Transport</keyword>
<evidence type="ECO:0000256" key="7">
    <source>
        <dbReference type="ARBA" id="ARBA00023136"/>
    </source>
</evidence>
<keyword evidence="5" id="KW-0653">Protein transport</keyword>
<evidence type="ECO:0000313" key="11">
    <source>
        <dbReference type="Proteomes" id="UP001190700"/>
    </source>
</evidence>
<name>A0AAE0KUI0_9CHLO</name>
<feature type="region of interest" description="Disordered" evidence="9">
    <location>
        <begin position="474"/>
        <end position="497"/>
    </location>
</feature>